<evidence type="ECO:0000313" key="3">
    <source>
        <dbReference type="EMBL" id="ANS70146.1"/>
    </source>
</evidence>
<dbReference type="GO" id="GO:0043856">
    <property type="term" value="F:anti-sigma factor antagonist activity"/>
    <property type="evidence" value="ECO:0007669"/>
    <property type="project" value="InterPro"/>
</dbReference>
<protein>
    <recommendedName>
        <fullName evidence="2">Anti-sigma factor antagonist</fullName>
    </recommendedName>
</protein>
<organism evidence="3 4">
    <name type="scientific">Streptomyces lincolnensis</name>
    <dbReference type="NCBI Taxonomy" id="1915"/>
    <lineage>
        <taxon>Bacteria</taxon>
        <taxon>Bacillati</taxon>
        <taxon>Actinomycetota</taxon>
        <taxon>Actinomycetes</taxon>
        <taxon>Kitasatosporales</taxon>
        <taxon>Streptomycetaceae</taxon>
        <taxon>Streptomyces</taxon>
    </lineage>
</organism>
<dbReference type="PANTHER" id="PTHR33495:SF2">
    <property type="entry name" value="ANTI-SIGMA FACTOR ANTAGONIST TM_1081-RELATED"/>
    <property type="match status" value="1"/>
</dbReference>
<dbReference type="OrthoDB" id="4833278at2"/>
<dbReference type="Pfam" id="PF01740">
    <property type="entry name" value="STAS"/>
    <property type="match status" value="1"/>
</dbReference>
<name>A0A1B1MNH9_STRLN</name>
<dbReference type="STRING" id="1915.SLINC_7922"/>
<evidence type="ECO:0000313" key="4">
    <source>
        <dbReference type="Proteomes" id="UP000092598"/>
    </source>
</evidence>
<accession>A0A1B1MNH9</accession>
<proteinExistence type="inferred from homology"/>
<dbReference type="NCBIfam" id="TIGR00377">
    <property type="entry name" value="ant_ant_sig"/>
    <property type="match status" value="1"/>
</dbReference>
<dbReference type="CDD" id="cd07043">
    <property type="entry name" value="STAS_anti-anti-sigma_factors"/>
    <property type="match status" value="1"/>
</dbReference>
<gene>
    <name evidence="3" type="ORF">SLINC_7922</name>
</gene>
<dbReference type="KEGG" id="sls:SLINC_7922"/>
<reference evidence="3 4" key="1">
    <citation type="submission" date="2016-07" db="EMBL/GenBank/DDBJ databases">
        <title>Enhancement of antibiotic productionsby engineered nitrateutilization in actinobacteria.</title>
        <authorList>
            <person name="Meng S.C."/>
        </authorList>
    </citation>
    <scope>NUCLEOTIDE SEQUENCE [LARGE SCALE GENOMIC DNA]</scope>
    <source>
        <strain evidence="3 4">NRRL 2936</strain>
    </source>
</reference>
<dbReference type="Proteomes" id="UP000092598">
    <property type="component" value="Chromosome"/>
</dbReference>
<dbReference type="PROSITE" id="PS50801">
    <property type="entry name" value="STAS"/>
    <property type="match status" value="1"/>
</dbReference>
<dbReference type="SUPFAM" id="SSF52091">
    <property type="entry name" value="SpoIIaa-like"/>
    <property type="match status" value="1"/>
</dbReference>
<evidence type="ECO:0000256" key="1">
    <source>
        <dbReference type="ARBA" id="ARBA00009013"/>
    </source>
</evidence>
<evidence type="ECO:0000256" key="2">
    <source>
        <dbReference type="RuleBase" id="RU003749"/>
    </source>
</evidence>
<dbReference type="InterPro" id="IPR002645">
    <property type="entry name" value="STAS_dom"/>
</dbReference>
<dbReference type="EMBL" id="CP016438">
    <property type="protein sequence ID" value="ANS70146.1"/>
    <property type="molecule type" value="Genomic_DNA"/>
</dbReference>
<dbReference type="Gene3D" id="3.30.750.24">
    <property type="entry name" value="STAS domain"/>
    <property type="match status" value="1"/>
</dbReference>
<keyword evidence="4" id="KW-1185">Reference proteome</keyword>
<comment type="similarity">
    <text evidence="1 2">Belongs to the anti-sigma-factor antagonist family.</text>
</comment>
<sequence>MSENRTGPALCHTERVVDGTTVVELRGEIDLFTAPPLSALLDLLSADLCPDVVLDLRRVTFLDCSGLRLLCRTRNRIRARQGRLRLVLDSAGLLRVLRYAGLAGVFEVLPCPPEALAAGPAAGAVSATTC</sequence>
<dbReference type="AlphaFoldDB" id="A0A1B1MNH9"/>
<dbReference type="InterPro" id="IPR036513">
    <property type="entry name" value="STAS_dom_sf"/>
</dbReference>
<dbReference type="InterPro" id="IPR003658">
    <property type="entry name" value="Anti-sigma_ant"/>
</dbReference>
<dbReference type="PANTHER" id="PTHR33495">
    <property type="entry name" value="ANTI-SIGMA FACTOR ANTAGONIST TM_1081-RELATED-RELATED"/>
    <property type="match status" value="1"/>
</dbReference>
<dbReference type="RefSeq" id="WP_067443641.1">
    <property type="nucleotide sequence ID" value="NZ_CP016438.1"/>
</dbReference>